<feature type="domain" description="EGF-like" evidence="7">
    <location>
        <begin position="267"/>
        <end position="315"/>
    </location>
</feature>
<name>A0A804PRE7_MAIZE</name>
<dbReference type="GO" id="GO:0030247">
    <property type="term" value="F:polysaccharide binding"/>
    <property type="evidence" value="ECO:0007669"/>
    <property type="project" value="InterPro"/>
</dbReference>
<keyword evidence="9" id="KW-1185">Reference proteome</keyword>
<evidence type="ECO:0000259" key="7">
    <source>
        <dbReference type="SMART" id="SM00181"/>
    </source>
</evidence>
<dbReference type="FunFam" id="2.10.25.10:FF:001134">
    <property type="entry name" value="Putative wall-associated receptor protein kinase family protein"/>
    <property type="match status" value="1"/>
</dbReference>
<feature type="domain" description="EGF-like" evidence="7">
    <location>
        <begin position="319"/>
        <end position="358"/>
    </location>
</feature>
<dbReference type="InterPro" id="IPR001881">
    <property type="entry name" value="EGF-like_Ca-bd_dom"/>
</dbReference>
<dbReference type="SUPFAM" id="SSF57196">
    <property type="entry name" value="EGF/Laminin"/>
    <property type="match status" value="1"/>
</dbReference>
<evidence type="ECO:0000313" key="8">
    <source>
        <dbReference type="EnsemblPlants" id="Zm00001eb258370_P001"/>
    </source>
</evidence>
<keyword evidence="2 5" id="KW-0732">Signal</keyword>
<protein>
    <recommendedName>
        <fullName evidence="11">EGF-like domain-containing protein</fullName>
    </recommendedName>
</protein>
<feature type="compositionally biased region" description="Low complexity" evidence="4">
    <location>
        <begin position="400"/>
        <end position="429"/>
    </location>
</feature>
<accession>A0A804PRE7</accession>
<dbReference type="Gene3D" id="2.10.25.10">
    <property type="entry name" value="Laminin"/>
    <property type="match status" value="1"/>
</dbReference>
<evidence type="ECO:0007829" key="10">
    <source>
        <dbReference type="PeptideAtlas" id="A0A804PRE7"/>
    </source>
</evidence>
<dbReference type="EnsemblPlants" id="Zm00001eb258370_T001">
    <property type="protein sequence ID" value="Zm00001eb258370_P001"/>
    <property type="gene ID" value="Zm00001eb258370"/>
</dbReference>
<feature type="compositionally biased region" description="Low complexity" evidence="4">
    <location>
        <begin position="443"/>
        <end position="461"/>
    </location>
</feature>
<evidence type="ECO:0000256" key="2">
    <source>
        <dbReference type="ARBA" id="ARBA00022729"/>
    </source>
</evidence>
<evidence type="ECO:0000256" key="3">
    <source>
        <dbReference type="ARBA" id="ARBA00023157"/>
    </source>
</evidence>
<dbReference type="CDD" id="cd00054">
    <property type="entry name" value="EGF_CA"/>
    <property type="match status" value="1"/>
</dbReference>
<dbReference type="Proteomes" id="UP000007305">
    <property type="component" value="Chromosome 5"/>
</dbReference>
<dbReference type="InterPro" id="IPR025287">
    <property type="entry name" value="WAK_GUB"/>
</dbReference>
<feature type="chain" id="PRO_5032833815" description="EGF-like domain-containing protein" evidence="5">
    <location>
        <begin position="27"/>
        <end position="473"/>
    </location>
</feature>
<keyword evidence="10" id="KW-1267">Proteomics identification</keyword>
<keyword evidence="3" id="KW-1015">Disulfide bond</keyword>
<dbReference type="SMART" id="SM00179">
    <property type="entry name" value="EGF_CA"/>
    <property type="match status" value="1"/>
</dbReference>
<evidence type="ECO:0000256" key="1">
    <source>
        <dbReference type="ARBA" id="ARBA00004167"/>
    </source>
</evidence>
<feature type="compositionally biased region" description="Basic residues" evidence="4">
    <location>
        <begin position="462"/>
        <end position="473"/>
    </location>
</feature>
<dbReference type="PANTHER" id="PTHR33491">
    <property type="entry name" value="OSJNBA0016N04.9 PROTEIN"/>
    <property type="match status" value="1"/>
</dbReference>
<feature type="compositionally biased region" description="Basic residues" evidence="4">
    <location>
        <begin position="430"/>
        <end position="439"/>
    </location>
</feature>
<comment type="subcellular location">
    <subcellularLocation>
        <location evidence="1">Membrane</location>
        <topology evidence="1">Single-pass membrane protein</topology>
    </subcellularLocation>
</comment>
<dbReference type="GO" id="GO:0016020">
    <property type="term" value="C:membrane"/>
    <property type="evidence" value="ECO:0007669"/>
    <property type="project" value="UniProtKB-SubCell"/>
</dbReference>
<dbReference type="OrthoDB" id="642521at2759"/>
<dbReference type="SMART" id="SM00181">
    <property type="entry name" value="EGF"/>
    <property type="match status" value="2"/>
</dbReference>
<proteinExistence type="evidence at protein level"/>
<evidence type="ECO:0000256" key="5">
    <source>
        <dbReference type="SAM" id="SignalP"/>
    </source>
</evidence>
<dbReference type="InterPro" id="IPR000742">
    <property type="entry name" value="EGF"/>
</dbReference>
<feature type="domain" description="EGF-like calcium-binding" evidence="6">
    <location>
        <begin position="316"/>
        <end position="358"/>
    </location>
</feature>
<gene>
    <name evidence="8" type="primary">LOC100384815</name>
</gene>
<evidence type="ECO:0008006" key="11">
    <source>
        <dbReference type="Google" id="ProtNLM"/>
    </source>
</evidence>
<dbReference type="InterPro" id="IPR018097">
    <property type="entry name" value="EGF_Ca-bd_CS"/>
</dbReference>
<dbReference type="GO" id="GO:0005509">
    <property type="term" value="F:calcium ion binding"/>
    <property type="evidence" value="ECO:0007669"/>
    <property type="project" value="InterPro"/>
</dbReference>
<sequence length="473" mass="50682">MASNTLRFLQAIAPIVLLARLAQASAQPQRQPSQLLPPGVARPGCRDRCGNITIPYPFGIGAGCYREEYGFELLCDDARSPPRLTISGGYQLASLSLSAGEVRIYLNATRKCYNVTTGAFVDRNDDASLALGSASPYRVSPTKTRLVATGCPTIGYFVDGAGYFVSGCTSVCRPAQYAVEGQGPCTGVGCCQSAIPSDIYYYEPNTLSLQLQAGKLDPILGANVTTCQYVFLADADWFSYTDSVFFNRTDDFAAPVVFDWAVRNVGNCSAAKLNMTDYACRSRDSECVPSSNGAGYRCNCSQGYEGNPYLDGGCRDIDECLRPDEYQCYGNCTNLPGHYICKCRPGTDGDPRQRNGCRPKDKFTPALKVVTASGCSCQCSCASGSTWGYRRGSSSERSRGSSSRTGASSCSSRCAPTPAPAPAQAGSRYSPRRSWRRRPTASPPTVSSAAAGTASSTGASSRTRRWWPSRGPR</sequence>
<evidence type="ECO:0000313" key="9">
    <source>
        <dbReference type="Proteomes" id="UP000007305"/>
    </source>
</evidence>
<reference evidence="8" key="3">
    <citation type="submission" date="2021-05" db="UniProtKB">
        <authorList>
            <consortium name="EnsemblPlants"/>
        </authorList>
    </citation>
    <scope>IDENTIFICATION</scope>
    <source>
        <strain evidence="8">cv. B73</strain>
    </source>
</reference>
<feature type="signal peptide" evidence="5">
    <location>
        <begin position="1"/>
        <end position="26"/>
    </location>
</feature>
<evidence type="ECO:0000259" key="6">
    <source>
        <dbReference type="SMART" id="SM00179"/>
    </source>
</evidence>
<dbReference type="PROSITE" id="PS01187">
    <property type="entry name" value="EGF_CA"/>
    <property type="match status" value="1"/>
</dbReference>
<reference evidence="8" key="2">
    <citation type="submission" date="2019-07" db="EMBL/GenBank/DDBJ databases">
        <authorList>
            <person name="Seetharam A."/>
            <person name="Woodhouse M."/>
            <person name="Cannon E."/>
        </authorList>
    </citation>
    <scope>NUCLEOTIDE SEQUENCE [LARGE SCALE GENOMIC DNA]</scope>
    <source>
        <strain evidence="8">cv. B73</strain>
    </source>
</reference>
<organism evidence="8 9">
    <name type="scientific">Zea mays</name>
    <name type="common">Maize</name>
    <dbReference type="NCBI Taxonomy" id="4577"/>
    <lineage>
        <taxon>Eukaryota</taxon>
        <taxon>Viridiplantae</taxon>
        <taxon>Streptophyta</taxon>
        <taxon>Embryophyta</taxon>
        <taxon>Tracheophyta</taxon>
        <taxon>Spermatophyta</taxon>
        <taxon>Magnoliopsida</taxon>
        <taxon>Liliopsida</taxon>
        <taxon>Poales</taxon>
        <taxon>Poaceae</taxon>
        <taxon>PACMAD clade</taxon>
        <taxon>Panicoideae</taxon>
        <taxon>Andropogonodae</taxon>
        <taxon>Andropogoneae</taxon>
        <taxon>Tripsacinae</taxon>
        <taxon>Zea</taxon>
    </lineage>
</organism>
<dbReference type="Pfam" id="PF13947">
    <property type="entry name" value="GUB_WAK_bind"/>
    <property type="match status" value="1"/>
</dbReference>
<reference evidence="9" key="1">
    <citation type="journal article" date="2009" name="Science">
        <title>The B73 maize genome: complexity, diversity, and dynamics.</title>
        <authorList>
            <person name="Schnable P.S."/>
            <person name="Ware D."/>
            <person name="Fulton R.S."/>
            <person name="Stein J.C."/>
            <person name="Wei F."/>
            <person name="Pasternak S."/>
            <person name="Liang C."/>
            <person name="Zhang J."/>
            <person name="Fulton L."/>
            <person name="Graves T.A."/>
            <person name="Minx P."/>
            <person name="Reily A.D."/>
            <person name="Courtney L."/>
            <person name="Kruchowski S.S."/>
            <person name="Tomlinson C."/>
            <person name="Strong C."/>
            <person name="Delehaunty K."/>
            <person name="Fronick C."/>
            <person name="Courtney B."/>
            <person name="Rock S.M."/>
            <person name="Belter E."/>
            <person name="Du F."/>
            <person name="Kim K."/>
            <person name="Abbott R.M."/>
            <person name="Cotton M."/>
            <person name="Levy A."/>
            <person name="Marchetto P."/>
            <person name="Ochoa K."/>
            <person name="Jackson S.M."/>
            <person name="Gillam B."/>
            <person name="Chen W."/>
            <person name="Yan L."/>
            <person name="Higginbotham J."/>
            <person name="Cardenas M."/>
            <person name="Waligorski J."/>
            <person name="Applebaum E."/>
            <person name="Phelps L."/>
            <person name="Falcone J."/>
            <person name="Kanchi K."/>
            <person name="Thane T."/>
            <person name="Scimone A."/>
            <person name="Thane N."/>
            <person name="Henke J."/>
            <person name="Wang T."/>
            <person name="Ruppert J."/>
            <person name="Shah N."/>
            <person name="Rotter K."/>
            <person name="Hodges J."/>
            <person name="Ingenthron E."/>
            <person name="Cordes M."/>
            <person name="Kohlberg S."/>
            <person name="Sgro J."/>
            <person name="Delgado B."/>
            <person name="Mead K."/>
            <person name="Chinwalla A."/>
            <person name="Leonard S."/>
            <person name="Crouse K."/>
            <person name="Collura K."/>
            <person name="Kudrna D."/>
            <person name="Currie J."/>
            <person name="He R."/>
            <person name="Angelova A."/>
            <person name="Rajasekar S."/>
            <person name="Mueller T."/>
            <person name="Lomeli R."/>
            <person name="Scara G."/>
            <person name="Ko A."/>
            <person name="Delaney K."/>
            <person name="Wissotski M."/>
            <person name="Lopez G."/>
            <person name="Campos D."/>
            <person name="Braidotti M."/>
            <person name="Ashley E."/>
            <person name="Golser W."/>
            <person name="Kim H."/>
            <person name="Lee S."/>
            <person name="Lin J."/>
            <person name="Dujmic Z."/>
            <person name="Kim W."/>
            <person name="Talag J."/>
            <person name="Zuccolo A."/>
            <person name="Fan C."/>
            <person name="Sebastian A."/>
            <person name="Kramer M."/>
            <person name="Spiegel L."/>
            <person name="Nascimento L."/>
            <person name="Zutavern T."/>
            <person name="Miller B."/>
            <person name="Ambroise C."/>
            <person name="Muller S."/>
            <person name="Spooner W."/>
            <person name="Narechania A."/>
            <person name="Ren L."/>
            <person name="Wei S."/>
            <person name="Kumari S."/>
            <person name="Faga B."/>
            <person name="Levy M.J."/>
            <person name="McMahan L."/>
            <person name="Van Buren P."/>
            <person name="Vaughn M.W."/>
            <person name="Ying K."/>
            <person name="Yeh C.-T."/>
            <person name="Emrich S.J."/>
            <person name="Jia Y."/>
            <person name="Kalyanaraman A."/>
            <person name="Hsia A.-P."/>
            <person name="Barbazuk W.B."/>
            <person name="Baucom R.S."/>
            <person name="Brutnell T.P."/>
            <person name="Carpita N.C."/>
            <person name="Chaparro C."/>
            <person name="Chia J.-M."/>
            <person name="Deragon J.-M."/>
            <person name="Estill J.C."/>
            <person name="Fu Y."/>
            <person name="Jeddeloh J.A."/>
            <person name="Han Y."/>
            <person name="Lee H."/>
            <person name="Li P."/>
            <person name="Lisch D.R."/>
            <person name="Liu S."/>
            <person name="Liu Z."/>
            <person name="Nagel D.H."/>
            <person name="McCann M.C."/>
            <person name="SanMiguel P."/>
            <person name="Myers A.M."/>
            <person name="Nettleton D."/>
            <person name="Nguyen J."/>
            <person name="Penning B.W."/>
            <person name="Ponnala L."/>
            <person name="Schneider K.L."/>
            <person name="Schwartz D.C."/>
            <person name="Sharma A."/>
            <person name="Soderlund C."/>
            <person name="Springer N.M."/>
            <person name="Sun Q."/>
            <person name="Wang H."/>
            <person name="Waterman M."/>
            <person name="Westerman R."/>
            <person name="Wolfgruber T.K."/>
            <person name="Yang L."/>
            <person name="Yu Y."/>
            <person name="Zhang L."/>
            <person name="Zhou S."/>
            <person name="Zhu Q."/>
            <person name="Bennetzen J.L."/>
            <person name="Dawe R.K."/>
            <person name="Jiang J."/>
            <person name="Jiang N."/>
            <person name="Presting G.G."/>
            <person name="Wessler S.R."/>
            <person name="Aluru S."/>
            <person name="Martienssen R.A."/>
            <person name="Clifton S.W."/>
            <person name="McCombie W.R."/>
            <person name="Wing R.A."/>
            <person name="Wilson R.K."/>
        </authorList>
    </citation>
    <scope>NUCLEOTIDE SEQUENCE [LARGE SCALE GENOMIC DNA]</scope>
    <source>
        <strain evidence="9">cv. B73</strain>
    </source>
</reference>
<dbReference type="Gramene" id="Zm00001eb258370_T001">
    <property type="protein sequence ID" value="Zm00001eb258370_P001"/>
    <property type="gene ID" value="Zm00001eb258370"/>
</dbReference>
<feature type="region of interest" description="Disordered" evidence="4">
    <location>
        <begin position="385"/>
        <end position="473"/>
    </location>
</feature>
<evidence type="ECO:0000256" key="4">
    <source>
        <dbReference type="SAM" id="MobiDB-lite"/>
    </source>
</evidence>
<dbReference type="AlphaFoldDB" id="A0A804PRE7"/>